<dbReference type="AlphaFoldDB" id="A0A1W2M1N6"/>
<evidence type="ECO:0000313" key="2">
    <source>
        <dbReference type="EMBL" id="ONF73727.1"/>
    </source>
</evidence>
<name>A0A1W2M1N6_9PSEU</name>
<sequence>MMEALSWIAGIAGLVVALGALLLAWRQSRTLSTPAAETVDGRQVSTPSRYRIELQDNKGVQIGDNNTQSNDFGA</sequence>
<keyword evidence="1" id="KW-1133">Transmembrane helix</keyword>
<evidence type="ECO:0000313" key="3">
    <source>
        <dbReference type="Proteomes" id="UP000076660"/>
    </source>
</evidence>
<protein>
    <submittedName>
        <fullName evidence="2">Uncharacterized protein</fullName>
    </submittedName>
</protein>
<feature type="transmembrane region" description="Helical" evidence="1">
    <location>
        <begin position="6"/>
        <end position="25"/>
    </location>
</feature>
<reference evidence="2 3" key="1">
    <citation type="submission" date="2016-12" db="EMBL/GenBank/DDBJ databases">
        <title>Amycolatopsis keratiniphila subsp. keratiniphila genome sequencing and assembly.</title>
        <authorList>
            <person name="Mayilraj S."/>
            <person name="Kaur N."/>
        </authorList>
    </citation>
    <scope>NUCLEOTIDE SEQUENCE [LARGE SCALE GENOMIC DNA]</scope>
    <source>
        <strain evidence="2 3">DSM 44409</strain>
    </source>
</reference>
<keyword evidence="1" id="KW-0812">Transmembrane</keyword>
<keyword evidence="1" id="KW-0472">Membrane</keyword>
<gene>
    <name evidence="2" type="ORF">AVR91_0206390</name>
</gene>
<evidence type="ECO:0000256" key="1">
    <source>
        <dbReference type="SAM" id="Phobius"/>
    </source>
</evidence>
<dbReference type="Proteomes" id="UP000076660">
    <property type="component" value="Unassembled WGS sequence"/>
</dbReference>
<dbReference type="EMBL" id="LQMT02000007">
    <property type="protein sequence ID" value="ONF73727.1"/>
    <property type="molecule type" value="Genomic_DNA"/>
</dbReference>
<accession>A0A1W2M1N6</accession>
<proteinExistence type="predicted"/>
<organism evidence="2 3">
    <name type="scientific">Amycolatopsis keratiniphila subsp. keratiniphila</name>
    <dbReference type="NCBI Taxonomy" id="227715"/>
    <lineage>
        <taxon>Bacteria</taxon>
        <taxon>Bacillati</taxon>
        <taxon>Actinomycetota</taxon>
        <taxon>Actinomycetes</taxon>
        <taxon>Pseudonocardiales</taxon>
        <taxon>Pseudonocardiaceae</taxon>
        <taxon>Amycolatopsis</taxon>
        <taxon>Amycolatopsis japonica group</taxon>
    </lineage>
</organism>
<comment type="caution">
    <text evidence="2">The sequence shown here is derived from an EMBL/GenBank/DDBJ whole genome shotgun (WGS) entry which is preliminary data.</text>
</comment>